<keyword evidence="1" id="KW-1133">Transmembrane helix</keyword>
<gene>
    <name evidence="2" type="ORF">SAMN04488542_12551</name>
</gene>
<protein>
    <submittedName>
        <fullName evidence="2">Uncharacterized conserved protein YqhQ</fullName>
    </submittedName>
</protein>
<evidence type="ECO:0000313" key="3">
    <source>
        <dbReference type="Proteomes" id="UP000198972"/>
    </source>
</evidence>
<accession>A0A1G7RAA0</accession>
<keyword evidence="3" id="KW-1185">Reference proteome</keyword>
<evidence type="ECO:0000313" key="2">
    <source>
        <dbReference type="EMBL" id="SDG07692.1"/>
    </source>
</evidence>
<feature type="transmembrane region" description="Helical" evidence="1">
    <location>
        <begin position="142"/>
        <end position="165"/>
    </location>
</feature>
<dbReference type="AlphaFoldDB" id="A0A1G7RAA0"/>
<feature type="transmembrane region" description="Helical" evidence="1">
    <location>
        <begin position="185"/>
        <end position="205"/>
    </location>
</feature>
<keyword evidence="1" id="KW-0812">Transmembrane</keyword>
<name>A0A1G7RAA0_9BACL</name>
<sequence length="371" mass="42339">MQFSMYNSKKTNQLEFDLKVRYNGNNQTNYYTRKVKFLPEQSKPNIYGGQAVIEGVMFGGKYVNVTAVRRKNGEITFLEVPKQDKAWVKRLRKIPLIRGIVSIVDSSAKGSKHLNYAAEAMADDEMEPEERAKQQDKEESKWSLTMILGVAVVGVLSFIVGKLIFTLVPALLEQYLFQHAFSNQTLHSLVEGVIKIVLLLSYLWIISQTPIIKRLFQYHGAEHKVITAYEAGEELTPKNVQKYSRLHYRCGSSFIILTVIVGIILYSLPIFHWENVWERMYIRILLLPIVIGLSFELLRITNAVREIPVLRFLGYPGLWLQLLTTKEPNDEQVEVSIASFNRMLELDASLEESNGLLLSEASHSSLDPVKG</sequence>
<dbReference type="Proteomes" id="UP000198972">
    <property type="component" value="Unassembled WGS sequence"/>
</dbReference>
<proteinExistence type="predicted"/>
<dbReference type="STRING" id="670482.SAMN04488542_12551"/>
<evidence type="ECO:0000256" key="1">
    <source>
        <dbReference type="SAM" id="Phobius"/>
    </source>
</evidence>
<dbReference type="Pfam" id="PF07136">
    <property type="entry name" value="DUF1385"/>
    <property type="match status" value="1"/>
</dbReference>
<dbReference type="PANTHER" id="PTHR42867">
    <property type="entry name" value="MEMBRANE PROTEIN-RELATED"/>
    <property type="match status" value="1"/>
</dbReference>
<dbReference type="PANTHER" id="PTHR42867:SF1">
    <property type="entry name" value="MEMBRANE PROTEIN-RELATED"/>
    <property type="match status" value="1"/>
</dbReference>
<dbReference type="EMBL" id="FNBG01000025">
    <property type="protein sequence ID" value="SDG07692.1"/>
    <property type="molecule type" value="Genomic_DNA"/>
</dbReference>
<feature type="transmembrane region" description="Helical" evidence="1">
    <location>
        <begin position="246"/>
        <end position="268"/>
    </location>
</feature>
<feature type="transmembrane region" description="Helical" evidence="1">
    <location>
        <begin position="280"/>
        <end position="298"/>
    </location>
</feature>
<reference evidence="2 3" key="1">
    <citation type="submission" date="2016-10" db="EMBL/GenBank/DDBJ databases">
        <authorList>
            <person name="de Groot N.N."/>
        </authorList>
    </citation>
    <scope>NUCLEOTIDE SEQUENCE [LARGE SCALE GENOMIC DNA]</scope>
    <source>
        <strain evidence="2 3">DSM 28129</strain>
    </source>
</reference>
<dbReference type="InterPro" id="IPR010787">
    <property type="entry name" value="DUF1385"/>
</dbReference>
<keyword evidence="1" id="KW-0472">Membrane</keyword>
<organism evidence="2 3">
    <name type="scientific">Fontibacillus panacisegetis</name>
    <dbReference type="NCBI Taxonomy" id="670482"/>
    <lineage>
        <taxon>Bacteria</taxon>
        <taxon>Bacillati</taxon>
        <taxon>Bacillota</taxon>
        <taxon>Bacilli</taxon>
        <taxon>Bacillales</taxon>
        <taxon>Paenibacillaceae</taxon>
        <taxon>Fontibacillus</taxon>
    </lineage>
</organism>